<name>A0A9Q3CTN1_9BASI</name>
<evidence type="ECO:0000313" key="3">
    <source>
        <dbReference type="Proteomes" id="UP000765509"/>
    </source>
</evidence>
<protein>
    <submittedName>
        <fullName evidence="2">Uncharacterized protein</fullName>
    </submittedName>
</protein>
<evidence type="ECO:0000313" key="2">
    <source>
        <dbReference type="EMBL" id="MBW0489225.1"/>
    </source>
</evidence>
<proteinExistence type="predicted"/>
<gene>
    <name evidence="2" type="ORF">O181_028940</name>
</gene>
<feature type="compositionally biased region" description="Acidic residues" evidence="1">
    <location>
        <begin position="29"/>
        <end position="43"/>
    </location>
</feature>
<accession>A0A9Q3CTN1</accession>
<dbReference type="EMBL" id="AVOT02009973">
    <property type="protein sequence ID" value="MBW0489225.1"/>
    <property type="molecule type" value="Genomic_DNA"/>
</dbReference>
<organism evidence="2 3">
    <name type="scientific">Austropuccinia psidii MF-1</name>
    <dbReference type="NCBI Taxonomy" id="1389203"/>
    <lineage>
        <taxon>Eukaryota</taxon>
        <taxon>Fungi</taxon>
        <taxon>Dikarya</taxon>
        <taxon>Basidiomycota</taxon>
        <taxon>Pucciniomycotina</taxon>
        <taxon>Pucciniomycetes</taxon>
        <taxon>Pucciniales</taxon>
        <taxon>Sphaerophragmiaceae</taxon>
        <taxon>Austropuccinia</taxon>
    </lineage>
</organism>
<feature type="compositionally biased region" description="Basic and acidic residues" evidence="1">
    <location>
        <begin position="1"/>
        <end position="10"/>
    </location>
</feature>
<dbReference type="Proteomes" id="UP000765509">
    <property type="component" value="Unassembled WGS sequence"/>
</dbReference>
<comment type="caution">
    <text evidence="2">The sequence shown here is derived from an EMBL/GenBank/DDBJ whole genome shotgun (WGS) entry which is preliminary data.</text>
</comment>
<reference evidence="2" key="1">
    <citation type="submission" date="2021-03" db="EMBL/GenBank/DDBJ databases">
        <title>Draft genome sequence of rust myrtle Austropuccinia psidii MF-1, a brazilian biotype.</title>
        <authorList>
            <person name="Quecine M.C."/>
            <person name="Pachon D.M.R."/>
            <person name="Bonatelli M.L."/>
            <person name="Correr F.H."/>
            <person name="Franceschini L.M."/>
            <person name="Leite T.F."/>
            <person name="Margarido G.R.A."/>
            <person name="Almeida C.A."/>
            <person name="Ferrarezi J.A."/>
            <person name="Labate C.A."/>
        </authorList>
    </citation>
    <scope>NUCLEOTIDE SEQUENCE</scope>
    <source>
        <strain evidence="2">MF-1</strain>
    </source>
</reference>
<keyword evidence="3" id="KW-1185">Reference proteome</keyword>
<dbReference type="AlphaFoldDB" id="A0A9Q3CTN1"/>
<feature type="compositionally biased region" description="Basic and acidic residues" evidence="1">
    <location>
        <begin position="18"/>
        <end position="28"/>
    </location>
</feature>
<sequence length="146" mass="16489">MSEDFHRETAMEGAASSRRGECRSRLGEEAAEGEESEDTEVEAAWDGAPEASEAFNLAHFNKPLVSQVELNSLNMMEKITQLMGHLNQAVSPRDNSTAREFKTASIKSTYSFDDTQAHELRGLIQSCQLIFHNYPEHFFSDRKKVF</sequence>
<feature type="region of interest" description="Disordered" evidence="1">
    <location>
        <begin position="1"/>
        <end position="47"/>
    </location>
</feature>
<evidence type="ECO:0000256" key="1">
    <source>
        <dbReference type="SAM" id="MobiDB-lite"/>
    </source>
</evidence>